<dbReference type="PANTHER" id="PTHR12442">
    <property type="entry name" value="DYNEIN INTERMEDIATE CHAIN"/>
    <property type="match status" value="1"/>
</dbReference>
<keyword evidence="6" id="KW-0969">Cilium</keyword>
<evidence type="ECO:0000256" key="9">
    <source>
        <dbReference type="ARBA" id="ARBA00024190"/>
    </source>
</evidence>
<evidence type="ECO:0000256" key="1">
    <source>
        <dbReference type="ARBA" id="ARBA00004611"/>
    </source>
</evidence>
<feature type="region of interest" description="Disordered" evidence="12">
    <location>
        <begin position="49"/>
        <end position="69"/>
    </location>
</feature>
<keyword evidence="7" id="KW-0206">Cytoskeleton</keyword>
<evidence type="ECO:0000256" key="3">
    <source>
        <dbReference type="ARBA" id="ARBA00022574"/>
    </source>
</evidence>
<dbReference type="GO" id="GO:0045504">
    <property type="term" value="F:dynein heavy chain binding"/>
    <property type="evidence" value="ECO:0007669"/>
    <property type="project" value="TreeGrafter"/>
</dbReference>
<gene>
    <name evidence="13" type="primary">Wdr78_0</name>
    <name evidence="13" type="ORF">EYF80_009901</name>
</gene>
<evidence type="ECO:0000256" key="10">
    <source>
        <dbReference type="ARBA" id="ARBA00040002"/>
    </source>
</evidence>
<dbReference type="SMART" id="SM00320">
    <property type="entry name" value="WD40"/>
    <property type="match status" value="2"/>
</dbReference>
<evidence type="ECO:0000256" key="4">
    <source>
        <dbReference type="ARBA" id="ARBA00022737"/>
    </source>
</evidence>
<sequence length="482" mass="53434">MMCKLFGLVTQSSSSSQSRINPLVGGRIKNKKRITNQAPQKAVRVLNEDGKDVTPLRLSPAEPRDESQPGRYFLDTIFTSSGSAPLRAASSSNVHSSYSSYMDSGQRYTVISQTTGGSENSVFQPVNHQATSEVLRKRDNMKEDVTEEMLDVFLNICLSDTISLLDTPSTILFEEEEDDAEGVKERNVQYAELCKNRVGNDKYTARSAQTLNGTPKSKPTQTYKTAVLDEGTVASPCDIYDSMNNQNQTLESGEKAEYPVTTENTSKGQEKRERSSSRTTVRTGTTMSSQLEEDISLHCEDSVKADYDLQLVLSSESFKCSLVVMERSVVANTFQTKLAAYKQLPILKDPDSTVEPGAEEQKEEGEEGSSSPMLEYLLDFSCELTRGSNVTSMAWNKKNPDMLAVGYGDYDSRNQKQSLICCWCFKNPTWPERIIHCHSCVISLDFSANNPNQLAVGMDDGTMAIYNVSQSNGTYFKFTSVS</sequence>
<feature type="region of interest" description="Disordered" evidence="12">
    <location>
        <begin position="349"/>
        <end position="370"/>
    </location>
</feature>
<feature type="compositionally biased region" description="Low complexity" evidence="12">
    <location>
        <begin position="277"/>
        <end position="289"/>
    </location>
</feature>
<dbReference type="PANTHER" id="PTHR12442:SF12">
    <property type="entry name" value="DYNEIN AXONEMAL INTERMEDIATE CHAIN 4"/>
    <property type="match status" value="1"/>
</dbReference>
<dbReference type="InterPro" id="IPR036322">
    <property type="entry name" value="WD40_repeat_dom_sf"/>
</dbReference>
<dbReference type="Proteomes" id="UP000314294">
    <property type="component" value="Unassembled WGS sequence"/>
</dbReference>
<keyword evidence="5" id="KW-0282">Flagellum</keyword>
<proteinExistence type="predicted"/>
<dbReference type="InterPro" id="IPR015943">
    <property type="entry name" value="WD40/YVTN_repeat-like_dom_sf"/>
</dbReference>
<dbReference type="GO" id="GO:0045503">
    <property type="term" value="F:dynein light chain binding"/>
    <property type="evidence" value="ECO:0007669"/>
    <property type="project" value="TreeGrafter"/>
</dbReference>
<reference evidence="13 14" key="1">
    <citation type="submission" date="2019-03" db="EMBL/GenBank/DDBJ databases">
        <title>First draft genome of Liparis tanakae, snailfish: a comprehensive survey of snailfish specific genes.</title>
        <authorList>
            <person name="Kim W."/>
            <person name="Song I."/>
            <person name="Jeong J.-H."/>
            <person name="Kim D."/>
            <person name="Kim S."/>
            <person name="Ryu S."/>
            <person name="Song J.Y."/>
            <person name="Lee S.K."/>
        </authorList>
    </citation>
    <scope>NUCLEOTIDE SEQUENCE [LARGE SCALE GENOMIC DNA]</scope>
    <source>
        <tissue evidence="13">Muscle</tissue>
    </source>
</reference>
<dbReference type="SUPFAM" id="SSF50978">
    <property type="entry name" value="WD40 repeat-like"/>
    <property type="match status" value="1"/>
</dbReference>
<dbReference type="EMBL" id="SRLO01000060">
    <property type="protein sequence ID" value="TNN79864.1"/>
    <property type="molecule type" value="Genomic_DNA"/>
</dbReference>
<dbReference type="InterPro" id="IPR050687">
    <property type="entry name" value="Dynein_IC"/>
</dbReference>
<comment type="caution">
    <text evidence="13">The sequence shown here is derived from an EMBL/GenBank/DDBJ whole genome shotgun (WGS) entry which is preliminary data.</text>
</comment>
<evidence type="ECO:0000256" key="12">
    <source>
        <dbReference type="SAM" id="MobiDB-lite"/>
    </source>
</evidence>
<dbReference type="AlphaFoldDB" id="A0A4Z2IQR3"/>
<dbReference type="GO" id="GO:0005858">
    <property type="term" value="C:axonemal dynein complex"/>
    <property type="evidence" value="ECO:0007669"/>
    <property type="project" value="TreeGrafter"/>
</dbReference>
<protein>
    <recommendedName>
        <fullName evidence="10">Dynein axonemal intermediate chain 4</fullName>
    </recommendedName>
    <alternativeName>
        <fullName evidence="11">WD repeat-containing protein 78</fullName>
    </alternativeName>
</protein>
<keyword evidence="4" id="KW-0677">Repeat</keyword>
<accession>A0A4Z2IQR3</accession>
<keyword evidence="8" id="KW-0966">Cell projection</keyword>
<dbReference type="Gene3D" id="2.130.10.10">
    <property type="entry name" value="YVTN repeat-like/Quinoprotein amine dehydrogenase"/>
    <property type="match status" value="1"/>
</dbReference>
<dbReference type="GO" id="GO:0120293">
    <property type="term" value="C:dynein axonemal particle"/>
    <property type="evidence" value="ECO:0007669"/>
    <property type="project" value="UniProtKB-SubCell"/>
</dbReference>
<evidence type="ECO:0000256" key="8">
    <source>
        <dbReference type="ARBA" id="ARBA00023273"/>
    </source>
</evidence>
<evidence type="ECO:0000256" key="5">
    <source>
        <dbReference type="ARBA" id="ARBA00022846"/>
    </source>
</evidence>
<evidence type="ECO:0000256" key="7">
    <source>
        <dbReference type="ARBA" id="ARBA00023212"/>
    </source>
</evidence>
<evidence type="ECO:0000313" key="13">
    <source>
        <dbReference type="EMBL" id="TNN79864.1"/>
    </source>
</evidence>
<evidence type="ECO:0000313" key="14">
    <source>
        <dbReference type="Proteomes" id="UP000314294"/>
    </source>
</evidence>
<dbReference type="OrthoDB" id="10259804at2759"/>
<dbReference type="GO" id="GO:0003341">
    <property type="term" value="P:cilium movement"/>
    <property type="evidence" value="ECO:0007669"/>
    <property type="project" value="TreeGrafter"/>
</dbReference>
<keyword evidence="3" id="KW-0853">WD repeat</keyword>
<feature type="region of interest" description="Disordered" evidence="12">
    <location>
        <begin position="250"/>
        <end position="289"/>
    </location>
</feature>
<dbReference type="InterPro" id="IPR001680">
    <property type="entry name" value="WD40_rpt"/>
</dbReference>
<keyword evidence="2" id="KW-0963">Cytoplasm</keyword>
<comment type="subcellular location">
    <subcellularLocation>
        <location evidence="1">Cytoplasm</location>
        <location evidence="1">Cytoskeleton</location>
        <location evidence="1">Flagellum axoneme</location>
    </subcellularLocation>
    <subcellularLocation>
        <location evidence="9">Dynein axonemal particle</location>
    </subcellularLocation>
</comment>
<evidence type="ECO:0000256" key="11">
    <source>
        <dbReference type="ARBA" id="ARBA00041557"/>
    </source>
</evidence>
<keyword evidence="14" id="KW-1185">Reference proteome</keyword>
<name>A0A4Z2IQR3_9TELE</name>
<feature type="compositionally biased region" description="Acidic residues" evidence="12">
    <location>
        <begin position="357"/>
        <end position="367"/>
    </location>
</feature>
<organism evidence="13 14">
    <name type="scientific">Liparis tanakae</name>
    <name type="common">Tanaka's snailfish</name>
    <dbReference type="NCBI Taxonomy" id="230148"/>
    <lineage>
        <taxon>Eukaryota</taxon>
        <taxon>Metazoa</taxon>
        <taxon>Chordata</taxon>
        <taxon>Craniata</taxon>
        <taxon>Vertebrata</taxon>
        <taxon>Euteleostomi</taxon>
        <taxon>Actinopterygii</taxon>
        <taxon>Neopterygii</taxon>
        <taxon>Teleostei</taxon>
        <taxon>Neoteleostei</taxon>
        <taxon>Acanthomorphata</taxon>
        <taxon>Eupercaria</taxon>
        <taxon>Perciformes</taxon>
        <taxon>Cottioidei</taxon>
        <taxon>Cottales</taxon>
        <taxon>Liparidae</taxon>
        <taxon>Liparis</taxon>
    </lineage>
</organism>
<evidence type="ECO:0000256" key="2">
    <source>
        <dbReference type="ARBA" id="ARBA00022490"/>
    </source>
</evidence>
<evidence type="ECO:0000256" key="6">
    <source>
        <dbReference type="ARBA" id="ARBA00023069"/>
    </source>
</evidence>